<sequence>MPDLPPEFLARPIAHRALHGRAGPENSRAAIAAALSAGYGIEIDLQASRDGVAMVFHDAHLDRLTRAKGAVAARTARDLTRLRLRGTSERIPTLREVLALVAGRVPLLIEVKDQSGTLGPVDGRLEADTAAALTGYKGPVAVMSFNPYSMEAMARLAPDIPRGLVTSAFAPEGWPGPAPERLAKLATIPDFDRVGASFISHDWRGLDMARVTALKAMGVPVLCWTIKDPAQEAQARQTADNITFEGYTP</sequence>
<dbReference type="RefSeq" id="WP_249058157.1">
    <property type="nucleotide sequence ID" value="NZ_JALZWP010000007.1"/>
</dbReference>
<dbReference type="PANTHER" id="PTHR46211">
    <property type="entry name" value="GLYCEROPHOSPHORYL DIESTER PHOSPHODIESTERASE"/>
    <property type="match status" value="1"/>
</dbReference>
<dbReference type="InterPro" id="IPR030395">
    <property type="entry name" value="GP_PDE_dom"/>
</dbReference>
<dbReference type="EMBL" id="JALZWP010000007">
    <property type="protein sequence ID" value="MCL1628826.1"/>
    <property type="molecule type" value="Genomic_DNA"/>
</dbReference>
<reference evidence="2 3" key="1">
    <citation type="submission" date="2022-05" db="EMBL/GenBank/DDBJ databases">
        <title>Seasonal and diel survey of microbial diversity of the Tyrrhenian coast.</title>
        <authorList>
            <person name="Gattoni G."/>
            <person name="Corral P."/>
        </authorList>
    </citation>
    <scope>NUCLEOTIDE SEQUENCE [LARGE SCALE GENOMIC DNA]</scope>
    <source>
        <strain evidence="2 3">V10</strain>
    </source>
</reference>
<dbReference type="Proteomes" id="UP001202550">
    <property type="component" value="Unassembled WGS sequence"/>
</dbReference>
<dbReference type="SUPFAM" id="SSF51695">
    <property type="entry name" value="PLC-like phosphodiesterases"/>
    <property type="match status" value="1"/>
</dbReference>
<evidence type="ECO:0000313" key="2">
    <source>
        <dbReference type="EMBL" id="MCL1628826.1"/>
    </source>
</evidence>
<dbReference type="InterPro" id="IPR017946">
    <property type="entry name" value="PLC-like_Pdiesterase_TIM-brl"/>
</dbReference>
<gene>
    <name evidence="2" type="ORF">M3N55_08785</name>
</gene>
<feature type="domain" description="GP-PDE" evidence="1">
    <location>
        <begin position="10"/>
        <end position="249"/>
    </location>
</feature>
<dbReference type="PROSITE" id="PS51704">
    <property type="entry name" value="GP_PDE"/>
    <property type="match status" value="1"/>
</dbReference>
<proteinExistence type="predicted"/>
<name>A0ABT0M1V6_9RHOB</name>
<organism evidence="2 3">
    <name type="scientific">Roseinatronobacter domitianus</name>
    <dbReference type="NCBI Taxonomy" id="2940293"/>
    <lineage>
        <taxon>Bacteria</taxon>
        <taxon>Pseudomonadati</taxon>
        <taxon>Pseudomonadota</taxon>
        <taxon>Alphaproteobacteria</taxon>
        <taxon>Rhodobacterales</taxon>
        <taxon>Paracoccaceae</taxon>
        <taxon>Roseinatronobacter</taxon>
    </lineage>
</organism>
<dbReference type="Gene3D" id="3.20.20.190">
    <property type="entry name" value="Phosphatidylinositol (PI) phosphodiesterase"/>
    <property type="match status" value="1"/>
</dbReference>
<keyword evidence="3" id="KW-1185">Reference proteome</keyword>
<evidence type="ECO:0000313" key="3">
    <source>
        <dbReference type="Proteomes" id="UP001202550"/>
    </source>
</evidence>
<evidence type="ECO:0000259" key="1">
    <source>
        <dbReference type="PROSITE" id="PS51704"/>
    </source>
</evidence>
<comment type="caution">
    <text evidence="2">The sequence shown here is derived from an EMBL/GenBank/DDBJ whole genome shotgun (WGS) entry which is preliminary data.</text>
</comment>
<dbReference type="Pfam" id="PF03009">
    <property type="entry name" value="GDPD"/>
    <property type="match status" value="1"/>
</dbReference>
<accession>A0ABT0M1V6</accession>
<protein>
    <submittedName>
        <fullName evidence="2">Phosphodiesterase</fullName>
    </submittedName>
</protein>
<dbReference type="PANTHER" id="PTHR46211:SF1">
    <property type="entry name" value="GLYCEROPHOSPHODIESTER PHOSPHODIESTERASE, CYTOPLASMIC"/>
    <property type="match status" value="1"/>
</dbReference>